<dbReference type="RefSeq" id="WP_145079876.1">
    <property type="nucleotide sequence ID" value="NZ_CP036425.1"/>
</dbReference>
<dbReference type="EMBL" id="CP036425">
    <property type="protein sequence ID" value="QDU35082.1"/>
    <property type="molecule type" value="Genomic_DNA"/>
</dbReference>
<evidence type="ECO:0000256" key="1">
    <source>
        <dbReference type="SAM" id="SignalP"/>
    </source>
</evidence>
<feature type="signal peptide" evidence="1">
    <location>
        <begin position="1"/>
        <end position="39"/>
    </location>
</feature>
<sequence precursor="true">MPNKINNFTRREFLNTSLVLASTAATVPGFLLNSSNLMAAEHAKAGTASLPGIPEDRVLVVIQLSGGNDGLNTLIPYGDDHYYKARRQIAIKQKDILTLDTNHGIGLHPGMRELHSLAQAGQCIVLPGIGYPNPNRSHFASMDIYHTGDTLDPRGHGWLGKAIDQSFQKRQPKNPFSIISLGSAAPTAVQGKRAKPITFSNINSFKWGAKGRNAKLDQYYDQIQTQSVNDTAGDPALDFVYRTSLDAHIASDRVRKAVSRKPKTKFPNNKLARQLQQVAAMIADDLPTRVYYVTLGGFDTHANQLYQHQKLLSEFSAATSAFLSELQATGDSNRVMTLAFSEFGRRVEQNASSGTDHGAAGLMFVLGNHLASNSIGIHGQYPSLTDLHKGDLIFNQDFRSVYADLLDNWMKLDATASLGKQFKHTGLLSRKVMNS</sequence>
<proteinExistence type="predicted"/>
<gene>
    <name evidence="2" type="ORF">KS4_31600</name>
</gene>
<protein>
    <recommendedName>
        <fullName evidence="4">DUF1501 domain-containing protein</fullName>
    </recommendedName>
</protein>
<dbReference type="PROSITE" id="PS51318">
    <property type="entry name" value="TAT"/>
    <property type="match status" value="1"/>
</dbReference>
<dbReference type="KEGG" id="pcor:KS4_31600"/>
<evidence type="ECO:0000313" key="3">
    <source>
        <dbReference type="Proteomes" id="UP000317369"/>
    </source>
</evidence>
<dbReference type="PANTHER" id="PTHR43737">
    <property type="entry name" value="BLL7424 PROTEIN"/>
    <property type="match status" value="1"/>
</dbReference>
<organism evidence="2 3">
    <name type="scientific">Poriferisphaera corsica</name>
    <dbReference type="NCBI Taxonomy" id="2528020"/>
    <lineage>
        <taxon>Bacteria</taxon>
        <taxon>Pseudomonadati</taxon>
        <taxon>Planctomycetota</taxon>
        <taxon>Phycisphaerae</taxon>
        <taxon>Phycisphaerales</taxon>
        <taxon>Phycisphaeraceae</taxon>
        <taxon>Poriferisphaera</taxon>
    </lineage>
</organism>
<dbReference type="AlphaFoldDB" id="A0A517YXX3"/>
<dbReference type="Pfam" id="PF07394">
    <property type="entry name" value="DUF1501"/>
    <property type="match status" value="1"/>
</dbReference>
<accession>A0A517YXX3</accession>
<name>A0A517YXX3_9BACT</name>
<dbReference type="InterPro" id="IPR010869">
    <property type="entry name" value="DUF1501"/>
</dbReference>
<dbReference type="PANTHER" id="PTHR43737:SF1">
    <property type="entry name" value="DUF1501 DOMAIN-CONTAINING PROTEIN"/>
    <property type="match status" value="1"/>
</dbReference>
<reference evidence="2 3" key="1">
    <citation type="submission" date="2019-02" db="EMBL/GenBank/DDBJ databases">
        <title>Deep-cultivation of Planctomycetes and their phenomic and genomic characterization uncovers novel biology.</title>
        <authorList>
            <person name="Wiegand S."/>
            <person name="Jogler M."/>
            <person name="Boedeker C."/>
            <person name="Pinto D."/>
            <person name="Vollmers J."/>
            <person name="Rivas-Marin E."/>
            <person name="Kohn T."/>
            <person name="Peeters S.H."/>
            <person name="Heuer A."/>
            <person name="Rast P."/>
            <person name="Oberbeckmann S."/>
            <person name="Bunk B."/>
            <person name="Jeske O."/>
            <person name="Meyerdierks A."/>
            <person name="Storesund J.E."/>
            <person name="Kallscheuer N."/>
            <person name="Luecker S."/>
            <person name="Lage O.M."/>
            <person name="Pohl T."/>
            <person name="Merkel B.J."/>
            <person name="Hornburger P."/>
            <person name="Mueller R.-W."/>
            <person name="Bruemmer F."/>
            <person name="Labrenz M."/>
            <person name="Spormann A.M."/>
            <person name="Op den Camp H."/>
            <person name="Overmann J."/>
            <person name="Amann R."/>
            <person name="Jetten M.S.M."/>
            <person name="Mascher T."/>
            <person name="Medema M.H."/>
            <person name="Devos D.P."/>
            <person name="Kaster A.-K."/>
            <person name="Ovreas L."/>
            <person name="Rohde M."/>
            <person name="Galperin M.Y."/>
            <person name="Jogler C."/>
        </authorList>
    </citation>
    <scope>NUCLEOTIDE SEQUENCE [LARGE SCALE GENOMIC DNA]</scope>
    <source>
        <strain evidence="2 3">KS4</strain>
    </source>
</reference>
<feature type="chain" id="PRO_5022057352" description="DUF1501 domain-containing protein" evidence="1">
    <location>
        <begin position="40"/>
        <end position="435"/>
    </location>
</feature>
<evidence type="ECO:0008006" key="4">
    <source>
        <dbReference type="Google" id="ProtNLM"/>
    </source>
</evidence>
<dbReference type="InterPro" id="IPR006311">
    <property type="entry name" value="TAT_signal"/>
</dbReference>
<evidence type="ECO:0000313" key="2">
    <source>
        <dbReference type="EMBL" id="QDU35082.1"/>
    </source>
</evidence>
<keyword evidence="3" id="KW-1185">Reference proteome</keyword>
<dbReference type="Proteomes" id="UP000317369">
    <property type="component" value="Chromosome"/>
</dbReference>
<dbReference type="OrthoDB" id="9779968at2"/>
<keyword evidence="1" id="KW-0732">Signal</keyword>